<keyword evidence="1" id="KW-0472">Membrane</keyword>
<feature type="transmembrane region" description="Helical" evidence="1">
    <location>
        <begin position="87"/>
        <end position="105"/>
    </location>
</feature>
<keyword evidence="1" id="KW-0812">Transmembrane</keyword>
<feature type="transmembrane region" description="Helical" evidence="1">
    <location>
        <begin position="65"/>
        <end position="81"/>
    </location>
</feature>
<protein>
    <submittedName>
        <fullName evidence="2">Uncharacterized protein</fullName>
    </submittedName>
</protein>
<evidence type="ECO:0000313" key="2">
    <source>
        <dbReference type="EMBL" id="WZF30842.1"/>
    </source>
</evidence>
<keyword evidence="1" id="KW-1133">Transmembrane helix</keyword>
<accession>A0ABZ2VP65</accession>
<feature type="transmembrane region" description="Helical" evidence="1">
    <location>
        <begin position="126"/>
        <end position="143"/>
    </location>
</feature>
<proteinExistence type="predicted"/>
<name>A0ABZ2VP65_9BACI</name>
<sequence length="197" mass="22612">MEIEIKRNGLIRIKAKISIGNNCINKISNKNKNVISLYKEINFLEVVMDNWKQLYETVIKKRNDFTIYFGLILILLSFLYARGLINLSVASFFGFSLSGIAMVYLDMVELAKKVASSIWLRRIFELLEVFLYLVFMSGILIIPNLKLLQSGRLEAYLTENSNAFTILALAFTILLMGLKSQYEGNNLYKKLLSKNSE</sequence>
<evidence type="ECO:0000313" key="3">
    <source>
        <dbReference type="Proteomes" id="UP001485505"/>
    </source>
</evidence>
<keyword evidence="3" id="KW-1185">Reference proteome</keyword>
<dbReference type="EMBL" id="CP151108">
    <property type="protein sequence ID" value="WZF30842.1"/>
    <property type="molecule type" value="Genomic_DNA"/>
</dbReference>
<gene>
    <name evidence="2" type="ORF">AABL52_00200</name>
</gene>
<evidence type="ECO:0000256" key="1">
    <source>
        <dbReference type="SAM" id="Phobius"/>
    </source>
</evidence>
<organism evidence="2 3">
    <name type="scientific">Bacillus paramobilis</name>
    <dbReference type="NCBI Taxonomy" id="2817477"/>
    <lineage>
        <taxon>Bacteria</taxon>
        <taxon>Bacillati</taxon>
        <taxon>Bacillota</taxon>
        <taxon>Bacilli</taxon>
        <taxon>Bacillales</taxon>
        <taxon>Bacillaceae</taxon>
        <taxon>Bacillus</taxon>
        <taxon>Bacillus cereus group</taxon>
    </lineage>
</organism>
<feature type="transmembrane region" description="Helical" evidence="1">
    <location>
        <begin position="163"/>
        <end position="182"/>
    </location>
</feature>
<dbReference type="Proteomes" id="UP001485505">
    <property type="component" value="Chromosome"/>
</dbReference>
<reference evidence="2 3" key="1">
    <citation type="submission" date="2024-04" db="EMBL/GenBank/DDBJ databases">
        <title>Complete genome sequence of Bacillus mobilis strains derived from soil.</title>
        <authorList>
            <person name="Jung H."/>
            <person name="Choi S."/>
            <person name="Kim Y."/>
            <person name="Han J.A."/>
            <person name="Kim E.Y."/>
            <person name="Lee H.-S."/>
        </authorList>
    </citation>
    <scope>NUCLEOTIDE SEQUENCE [LARGE SCALE GENOMIC DNA]</scope>
    <source>
        <strain evidence="2 3">IMGN7</strain>
    </source>
</reference>
<dbReference type="RefSeq" id="WP_341518718.1">
    <property type="nucleotide sequence ID" value="NZ_CP151108.1"/>
</dbReference>